<dbReference type="SUPFAM" id="SSF53756">
    <property type="entry name" value="UDP-Glycosyltransferase/glycogen phosphorylase"/>
    <property type="match status" value="1"/>
</dbReference>
<dbReference type="GO" id="GO:0009103">
    <property type="term" value="P:lipopolysaccharide biosynthetic process"/>
    <property type="evidence" value="ECO:0007669"/>
    <property type="project" value="TreeGrafter"/>
</dbReference>
<dbReference type="RefSeq" id="WP_136694556.1">
    <property type="nucleotide sequence ID" value="NZ_SSHH01000004.1"/>
</dbReference>
<dbReference type="GO" id="GO:0016757">
    <property type="term" value="F:glycosyltransferase activity"/>
    <property type="evidence" value="ECO:0007669"/>
    <property type="project" value="TreeGrafter"/>
</dbReference>
<dbReference type="CDD" id="cd03801">
    <property type="entry name" value="GT4_PimA-like"/>
    <property type="match status" value="1"/>
</dbReference>
<name>A0A4T3F0V4_9SPHN</name>
<accession>A0A4T3F0V4</accession>
<dbReference type="Gene3D" id="3.40.50.2000">
    <property type="entry name" value="Glycogen Phosphorylase B"/>
    <property type="match status" value="2"/>
</dbReference>
<proteinExistence type="predicted"/>
<dbReference type="EMBL" id="SSHH01000004">
    <property type="protein sequence ID" value="TIX48982.1"/>
    <property type="molecule type" value="Genomic_DNA"/>
</dbReference>
<dbReference type="PANTHER" id="PTHR46401:SF2">
    <property type="entry name" value="GLYCOSYLTRANSFERASE WBBK-RELATED"/>
    <property type="match status" value="1"/>
</dbReference>
<dbReference type="OrthoDB" id="9790710at2"/>
<gene>
    <name evidence="2" type="ORF">E5222_14710</name>
</gene>
<evidence type="ECO:0000313" key="2">
    <source>
        <dbReference type="EMBL" id="TIX48982.1"/>
    </source>
</evidence>
<keyword evidence="3" id="KW-1185">Reference proteome</keyword>
<dbReference type="PANTHER" id="PTHR46401">
    <property type="entry name" value="GLYCOSYLTRANSFERASE WBBK-RELATED"/>
    <property type="match status" value="1"/>
</dbReference>
<protein>
    <submittedName>
        <fullName evidence="2">Glycosyltransferase</fullName>
    </submittedName>
</protein>
<evidence type="ECO:0000313" key="3">
    <source>
        <dbReference type="Proteomes" id="UP000309389"/>
    </source>
</evidence>
<dbReference type="Proteomes" id="UP000309389">
    <property type="component" value="Unassembled WGS sequence"/>
</dbReference>
<dbReference type="AlphaFoldDB" id="A0A4T3F0V4"/>
<sequence length="389" mass="41822">MATIAHLSADFPDPVVEGKTRAIRTIVELVDDRFDQSIISINRRAPGFAELARSLLGGGLPIETLAFPAGVAMTYAAPGKGILHRVMLEKLGDAICARLAGERTPDLLVGHKLTVEGFPVARAASRLGKPYALTIQGDTDCKILALRPDLQPALKRIFHGAAMVTSFAPWSLEAVESKLGKRQGPTFVIPCPTELDRPLAPDPSGSGLLTVFHLKSQRRKNLATMARAMDMLADRGEAQELAVVGGGSPKDMEVARKVASRAEHIFFEGPSDRAAIQARMNRAAAFVLPSRRESFGLVFVEALFAGCPIIYPRGRAVDGYFDGMPFAVAVDPGDPAALADAICELTRCQAEAKAALAEWQASDHARRFTRPAIAEDYGKALEQALRFAD</sequence>
<evidence type="ECO:0000256" key="1">
    <source>
        <dbReference type="ARBA" id="ARBA00022679"/>
    </source>
</evidence>
<comment type="caution">
    <text evidence="2">The sequence shown here is derived from an EMBL/GenBank/DDBJ whole genome shotgun (WGS) entry which is preliminary data.</text>
</comment>
<organism evidence="2 3">
    <name type="scientific">Alteraurantiacibacter aquimixticola</name>
    <dbReference type="NCBI Taxonomy" id="2489173"/>
    <lineage>
        <taxon>Bacteria</taxon>
        <taxon>Pseudomonadati</taxon>
        <taxon>Pseudomonadota</taxon>
        <taxon>Alphaproteobacteria</taxon>
        <taxon>Sphingomonadales</taxon>
        <taxon>Erythrobacteraceae</taxon>
        <taxon>Alteraurantiacibacter</taxon>
    </lineage>
</organism>
<dbReference type="Pfam" id="PF13692">
    <property type="entry name" value="Glyco_trans_1_4"/>
    <property type="match status" value="1"/>
</dbReference>
<reference evidence="2 3" key="1">
    <citation type="submission" date="2019-04" db="EMBL/GenBank/DDBJ databases">
        <title>Altererythrobacter aquimixticola sp. nov., isolated from sediment of junction between the ocean and a freshwater spring.</title>
        <authorList>
            <person name="Yoon J.-H."/>
        </authorList>
    </citation>
    <scope>NUCLEOTIDE SEQUENCE [LARGE SCALE GENOMIC DNA]</scope>
    <source>
        <strain evidence="2 3">SSKS-13</strain>
    </source>
</reference>
<keyword evidence="1 2" id="KW-0808">Transferase</keyword>